<organism evidence="1 2">
    <name type="scientific">Prosthecodimorpha staleyi</name>
    <dbReference type="NCBI Taxonomy" id="2840188"/>
    <lineage>
        <taxon>Bacteria</taxon>
        <taxon>Pseudomonadati</taxon>
        <taxon>Pseudomonadota</taxon>
        <taxon>Alphaproteobacteria</taxon>
        <taxon>Hyphomicrobiales</taxon>
        <taxon>Ancalomicrobiaceae</taxon>
        <taxon>Prosthecodimorpha</taxon>
    </lineage>
</organism>
<dbReference type="NCBIfam" id="TIGR01537">
    <property type="entry name" value="portal_HK97"/>
    <property type="match status" value="1"/>
</dbReference>
<evidence type="ECO:0000313" key="1">
    <source>
        <dbReference type="EMBL" id="MBT9289133.1"/>
    </source>
</evidence>
<name>A0A947D2K4_9HYPH</name>
<dbReference type="AlphaFoldDB" id="A0A947D2K4"/>
<protein>
    <submittedName>
        <fullName evidence="1">Phage portal protein</fullName>
    </submittedName>
</protein>
<dbReference type="EMBL" id="JAHHZF010000003">
    <property type="protein sequence ID" value="MBT9289133.1"/>
    <property type="molecule type" value="Genomic_DNA"/>
</dbReference>
<comment type="caution">
    <text evidence="1">The sequence shown here is derived from an EMBL/GenBank/DDBJ whole genome shotgun (WGS) entry which is preliminary data.</text>
</comment>
<dbReference type="Proteomes" id="UP000766595">
    <property type="component" value="Unassembled WGS sequence"/>
</dbReference>
<gene>
    <name evidence="1" type="ORF">KL771_06705</name>
</gene>
<dbReference type="InterPro" id="IPR006427">
    <property type="entry name" value="Portal_HK97"/>
</dbReference>
<dbReference type="InterPro" id="IPR006944">
    <property type="entry name" value="Phage/GTA_portal"/>
</dbReference>
<sequence>MTRLDWLAGLRRRAAAVDIKASRTAPLIAFQAHGRPVWTPRDYAALAREGFLRNPVVHRSVRLIAESAASMTWIAYDGAAELDAHPLLDLLARPHPGQSGRAFLEAVYGHLLVAGNAWIERVDMDGSPRELHALRPDRVRVVPGPEGWPEAWDYTVGERTHRFLRPDRPGAPPPILQLALFHPLSDHYGLAPLEAAQVSLDVHNAASAWAKSLIDNSARPSGALVYQPKDGGNLTDDQFQRLKRELEDGYQGARNAGRPLLLEGGLDWRAMGYSPKDLDFIEAKREAAREIALAFGVPPMLLGIPGDNTYANYQEANRAFWRQTVLPLAARTADALSAWLSPPDRPVRLAHDTDAVEALAADRDRIWTRIASADFLSEDEKRAAVGYGPRG</sequence>
<dbReference type="RefSeq" id="WP_261967779.1">
    <property type="nucleotide sequence ID" value="NZ_JAHHZF010000003.1"/>
</dbReference>
<accession>A0A947D2K4</accession>
<dbReference type="Pfam" id="PF04860">
    <property type="entry name" value="Phage_portal"/>
    <property type="match status" value="1"/>
</dbReference>
<reference evidence="1 2" key="1">
    <citation type="submission" date="2021-06" db="EMBL/GenBank/DDBJ databases">
        <authorList>
            <person name="Grouzdev D.S."/>
            <person name="Koziaeva V."/>
        </authorList>
    </citation>
    <scope>NUCLEOTIDE SEQUENCE [LARGE SCALE GENOMIC DNA]</scope>
    <source>
        <strain evidence="1 2">22</strain>
    </source>
</reference>
<proteinExistence type="predicted"/>
<keyword evidence="2" id="KW-1185">Reference proteome</keyword>
<evidence type="ECO:0000313" key="2">
    <source>
        <dbReference type="Proteomes" id="UP000766595"/>
    </source>
</evidence>